<reference evidence="3" key="1">
    <citation type="submission" date="2024-06" db="EMBL/GenBank/DDBJ databases">
        <title>Multi-omics analyses provide insights into the biosynthesis of the anticancer antibiotic pleurotin in Hohenbuehelia grisea.</title>
        <authorList>
            <person name="Weaver J.A."/>
            <person name="Alberti F."/>
        </authorList>
    </citation>
    <scope>NUCLEOTIDE SEQUENCE [LARGE SCALE GENOMIC DNA]</scope>
    <source>
        <strain evidence="3">T-177</strain>
    </source>
</reference>
<proteinExistence type="predicted"/>
<protein>
    <submittedName>
        <fullName evidence="2">Uncharacterized protein</fullName>
    </submittedName>
</protein>
<evidence type="ECO:0000313" key="3">
    <source>
        <dbReference type="Proteomes" id="UP001556367"/>
    </source>
</evidence>
<keyword evidence="3" id="KW-1185">Reference proteome</keyword>
<accession>A0ABR3JKG8</accession>
<organism evidence="2 3">
    <name type="scientific">Hohenbuehelia grisea</name>
    <dbReference type="NCBI Taxonomy" id="104357"/>
    <lineage>
        <taxon>Eukaryota</taxon>
        <taxon>Fungi</taxon>
        <taxon>Dikarya</taxon>
        <taxon>Basidiomycota</taxon>
        <taxon>Agaricomycotina</taxon>
        <taxon>Agaricomycetes</taxon>
        <taxon>Agaricomycetidae</taxon>
        <taxon>Agaricales</taxon>
        <taxon>Pleurotineae</taxon>
        <taxon>Pleurotaceae</taxon>
        <taxon>Hohenbuehelia</taxon>
    </lineage>
</organism>
<feature type="compositionally biased region" description="Polar residues" evidence="1">
    <location>
        <begin position="110"/>
        <end position="120"/>
    </location>
</feature>
<comment type="caution">
    <text evidence="2">The sequence shown here is derived from an EMBL/GenBank/DDBJ whole genome shotgun (WGS) entry which is preliminary data.</text>
</comment>
<sequence length="206" mass="22609">MNYCQGLARLGHVDDIHRGHPDLDPGQRRLNMTRSEGADHLNYRVWLGDVISELADTPLGIQSSCTFQHSVDLLRPFGGDKYPGVETDVDRSEEVEIGAAISGVLDPLLENSQGPTSASHGDTLEDDPDILTLEESLECTPELLARPGVTPDQWLLSSGEWYHTKSICQMVINKNYAAKSDIKLVSSIQPLALSLFAIPVLTFVRS</sequence>
<feature type="region of interest" description="Disordered" evidence="1">
    <location>
        <begin position="107"/>
        <end position="126"/>
    </location>
</feature>
<evidence type="ECO:0000313" key="2">
    <source>
        <dbReference type="EMBL" id="KAL0956268.1"/>
    </source>
</evidence>
<evidence type="ECO:0000256" key="1">
    <source>
        <dbReference type="SAM" id="MobiDB-lite"/>
    </source>
</evidence>
<gene>
    <name evidence="2" type="ORF">HGRIS_002424</name>
</gene>
<name>A0ABR3JKG8_9AGAR</name>
<dbReference type="Proteomes" id="UP001556367">
    <property type="component" value="Unassembled WGS sequence"/>
</dbReference>
<dbReference type="EMBL" id="JASNQZ010000006">
    <property type="protein sequence ID" value="KAL0956268.1"/>
    <property type="molecule type" value="Genomic_DNA"/>
</dbReference>